<feature type="domain" description="Protein kinase" evidence="10">
    <location>
        <begin position="6"/>
        <end position="225"/>
    </location>
</feature>
<dbReference type="CDD" id="cd14014">
    <property type="entry name" value="STKc_PknB_like"/>
    <property type="match status" value="1"/>
</dbReference>
<reference evidence="11 12" key="1">
    <citation type="submission" date="2020-08" db="EMBL/GenBank/DDBJ databases">
        <authorList>
            <person name="Liu C."/>
            <person name="Sun Q."/>
        </authorList>
    </citation>
    <scope>NUCLEOTIDE SEQUENCE [LARGE SCALE GENOMIC DNA]</scope>
    <source>
        <strain evidence="11 12">NSJ-61</strain>
    </source>
</reference>
<dbReference type="Gene3D" id="1.10.510.10">
    <property type="entry name" value="Transferase(Phosphotransferase) domain 1"/>
    <property type="match status" value="1"/>
</dbReference>
<dbReference type="KEGG" id="ehn:H9Q80_16570"/>
<dbReference type="PROSITE" id="PS50011">
    <property type="entry name" value="PROTEIN_KINASE_DOM"/>
    <property type="match status" value="1"/>
</dbReference>
<evidence type="ECO:0000256" key="5">
    <source>
        <dbReference type="ARBA" id="ARBA00022777"/>
    </source>
</evidence>
<keyword evidence="6" id="KW-0067">ATP-binding</keyword>
<evidence type="ECO:0000256" key="6">
    <source>
        <dbReference type="ARBA" id="ARBA00022840"/>
    </source>
</evidence>
<dbReference type="PANTHER" id="PTHR24363">
    <property type="entry name" value="SERINE/THREONINE PROTEIN KINASE"/>
    <property type="match status" value="1"/>
</dbReference>
<protein>
    <recommendedName>
        <fullName evidence="1">non-specific serine/threonine protein kinase</fullName>
        <ecNumber evidence="1">2.7.11.1</ecNumber>
    </recommendedName>
</protein>
<evidence type="ECO:0000256" key="2">
    <source>
        <dbReference type="ARBA" id="ARBA00022527"/>
    </source>
</evidence>
<evidence type="ECO:0000313" key="12">
    <source>
        <dbReference type="Proteomes" id="UP000515856"/>
    </source>
</evidence>
<keyword evidence="9" id="KW-0472">Membrane</keyword>
<dbReference type="Pfam" id="PF00069">
    <property type="entry name" value="Pkinase"/>
    <property type="match status" value="1"/>
</dbReference>
<evidence type="ECO:0000256" key="7">
    <source>
        <dbReference type="ARBA" id="ARBA00047899"/>
    </source>
</evidence>
<accession>A0A7G9GM05</accession>
<organism evidence="11 12">
    <name type="scientific">[Eubacterium] hominis</name>
    <dbReference type="NCBI Taxonomy" id="2764325"/>
    <lineage>
        <taxon>Bacteria</taxon>
        <taxon>Bacillati</taxon>
        <taxon>Bacillota</taxon>
        <taxon>Erysipelotrichia</taxon>
        <taxon>Erysipelotrichales</taxon>
        <taxon>Erysipelotrichaceae</taxon>
        <taxon>Amedibacillus</taxon>
    </lineage>
</organism>
<dbReference type="SMART" id="SM00220">
    <property type="entry name" value="S_TKc"/>
    <property type="match status" value="1"/>
</dbReference>
<dbReference type="InterPro" id="IPR011009">
    <property type="entry name" value="Kinase-like_dom_sf"/>
</dbReference>
<keyword evidence="9" id="KW-0812">Transmembrane</keyword>
<sequence>MRESLYEIITLLNETNEKKIYLVRDQLSHVLYVKKICPPIEDITIYEQMKQHPHPNMANVIDYEQRKDAFILIEEFINGTTLEYALSARNLSSLEIQQICSELFDVLIHLHHMTPPIIHRDIKPGNIMLEKGHVKLIDFEIARKYQEGKRRDTQIIGSVGYAAPEQYGFRQSDQRSDIYALGVLVKELMEQAQLESQYHALIKRCLEMEPSQRYQSVEQLKRDFDKCSGKKFTTQPVSAFSIPGFIKGESLVKKTGIFIVYGLCIILSMQMESKNQTSAIELFLLRAAFCIVLILVMWVPMNVGNILEVLPFYKSKYKVIRIMNGILVWMLASFVIVFILAMLSTILDNII</sequence>
<dbReference type="EC" id="2.7.11.1" evidence="1"/>
<dbReference type="InterPro" id="IPR008271">
    <property type="entry name" value="Ser/Thr_kinase_AS"/>
</dbReference>
<keyword evidence="12" id="KW-1185">Reference proteome</keyword>
<gene>
    <name evidence="11" type="ORF">H9Q80_16570</name>
</gene>
<keyword evidence="4" id="KW-0547">Nucleotide-binding</keyword>
<dbReference type="PROSITE" id="PS00108">
    <property type="entry name" value="PROTEIN_KINASE_ST"/>
    <property type="match status" value="1"/>
</dbReference>
<keyword evidence="3" id="KW-0808">Transferase</keyword>
<name>A0A7G9GM05_9FIRM</name>
<comment type="catalytic activity">
    <reaction evidence="8">
        <text>L-seryl-[protein] + ATP = O-phospho-L-seryl-[protein] + ADP + H(+)</text>
        <dbReference type="Rhea" id="RHEA:17989"/>
        <dbReference type="Rhea" id="RHEA-COMP:9863"/>
        <dbReference type="Rhea" id="RHEA-COMP:11604"/>
        <dbReference type="ChEBI" id="CHEBI:15378"/>
        <dbReference type="ChEBI" id="CHEBI:29999"/>
        <dbReference type="ChEBI" id="CHEBI:30616"/>
        <dbReference type="ChEBI" id="CHEBI:83421"/>
        <dbReference type="ChEBI" id="CHEBI:456216"/>
        <dbReference type="EC" id="2.7.11.1"/>
    </reaction>
</comment>
<dbReference type="EMBL" id="CP060636">
    <property type="protein sequence ID" value="QNM11837.1"/>
    <property type="molecule type" value="Genomic_DNA"/>
</dbReference>
<feature type="transmembrane region" description="Helical" evidence="9">
    <location>
        <begin position="322"/>
        <end position="347"/>
    </location>
</feature>
<feature type="transmembrane region" description="Helical" evidence="9">
    <location>
        <begin position="283"/>
        <end position="301"/>
    </location>
</feature>
<evidence type="ECO:0000256" key="9">
    <source>
        <dbReference type="SAM" id="Phobius"/>
    </source>
</evidence>
<dbReference type="InterPro" id="IPR000719">
    <property type="entry name" value="Prot_kinase_dom"/>
</dbReference>
<dbReference type="RefSeq" id="WP_117454602.1">
    <property type="nucleotide sequence ID" value="NZ_CP060636.1"/>
</dbReference>
<dbReference type="GO" id="GO:0004674">
    <property type="term" value="F:protein serine/threonine kinase activity"/>
    <property type="evidence" value="ECO:0007669"/>
    <property type="project" value="UniProtKB-KW"/>
</dbReference>
<evidence type="ECO:0000256" key="4">
    <source>
        <dbReference type="ARBA" id="ARBA00022741"/>
    </source>
</evidence>
<evidence type="ECO:0000256" key="1">
    <source>
        <dbReference type="ARBA" id="ARBA00012513"/>
    </source>
</evidence>
<keyword evidence="5 11" id="KW-0418">Kinase</keyword>
<comment type="catalytic activity">
    <reaction evidence="7">
        <text>L-threonyl-[protein] + ATP = O-phospho-L-threonyl-[protein] + ADP + H(+)</text>
        <dbReference type="Rhea" id="RHEA:46608"/>
        <dbReference type="Rhea" id="RHEA-COMP:11060"/>
        <dbReference type="Rhea" id="RHEA-COMP:11605"/>
        <dbReference type="ChEBI" id="CHEBI:15378"/>
        <dbReference type="ChEBI" id="CHEBI:30013"/>
        <dbReference type="ChEBI" id="CHEBI:30616"/>
        <dbReference type="ChEBI" id="CHEBI:61977"/>
        <dbReference type="ChEBI" id="CHEBI:456216"/>
        <dbReference type="EC" id="2.7.11.1"/>
    </reaction>
</comment>
<dbReference type="AlphaFoldDB" id="A0A7G9GM05"/>
<dbReference type="PANTHER" id="PTHR24363:SF0">
    <property type="entry name" value="SERINE_THREONINE KINASE LIKE DOMAIN CONTAINING 1"/>
    <property type="match status" value="1"/>
</dbReference>
<evidence type="ECO:0000259" key="10">
    <source>
        <dbReference type="PROSITE" id="PS50011"/>
    </source>
</evidence>
<evidence type="ECO:0000256" key="8">
    <source>
        <dbReference type="ARBA" id="ARBA00048679"/>
    </source>
</evidence>
<dbReference type="SUPFAM" id="SSF56112">
    <property type="entry name" value="Protein kinase-like (PK-like)"/>
    <property type="match status" value="1"/>
</dbReference>
<keyword evidence="9" id="KW-1133">Transmembrane helix</keyword>
<dbReference type="Proteomes" id="UP000515856">
    <property type="component" value="Chromosome"/>
</dbReference>
<keyword evidence="2 11" id="KW-0723">Serine/threonine-protein kinase</keyword>
<dbReference type="GO" id="GO:0005524">
    <property type="term" value="F:ATP binding"/>
    <property type="evidence" value="ECO:0007669"/>
    <property type="project" value="UniProtKB-KW"/>
</dbReference>
<evidence type="ECO:0000256" key="3">
    <source>
        <dbReference type="ARBA" id="ARBA00022679"/>
    </source>
</evidence>
<evidence type="ECO:0000313" key="11">
    <source>
        <dbReference type="EMBL" id="QNM11837.1"/>
    </source>
</evidence>
<proteinExistence type="predicted"/>
<feature type="transmembrane region" description="Helical" evidence="9">
    <location>
        <begin position="255"/>
        <end position="271"/>
    </location>
</feature>